<name>A0A975WF77_9RHOB</name>
<protein>
    <submittedName>
        <fullName evidence="2">Uncharacterized protein</fullName>
    </submittedName>
</protein>
<dbReference type="GO" id="GO:0003677">
    <property type="term" value="F:DNA binding"/>
    <property type="evidence" value="ECO:0007669"/>
    <property type="project" value="InterPro"/>
</dbReference>
<dbReference type="GO" id="GO:0015074">
    <property type="term" value="P:DNA integration"/>
    <property type="evidence" value="ECO:0007669"/>
    <property type="project" value="InterPro"/>
</dbReference>
<evidence type="ECO:0000313" key="2">
    <source>
        <dbReference type="EMBL" id="SEK10330.1"/>
    </source>
</evidence>
<dbReference type="RefSeq" id="WP_139211542.1">
    <property type="nucleotide sequence ID" value="NZ_FNYY01000032.1"/>
</dbReference>
<dbReference type="EMBL" id="FNYY01000032">
    <property type="protein sequence ID" value="SEK10330.1"/>
    <property type="molecule type" value="Genomic_DNA"/>
</dbReference>
<dbReference type="InterPro" id="IPR011010">
    <property type="entry name" value="DNA_brk_join_enz"/>
</dbReference>
<comment type="caution">
    <text evidence="2">The sequence shown here is derived from an EMBL/GenBank/DDBJ whole genome shotgun (WGS) entry which is preliminary data.</text>
</comment>
<dbReference type="Proteomes" id="UP000182932">
    <property type="component" value="Unassembled WGS sequence"/>
</dbReference>
<dbReference type="Gene3D" id="1.10.443.10">
    <property type="entry name" value="Intergrase catalytic core"/>
    <property type="match status" value="1"/>
</dbReference>
<evidence type="ECO:0000256" key="1">
    <source>
        <dbReference type="ARBA" id="ARBA00023172"/>
    </source>
</evidence>
<sequence length="648" mass="71490">MTQHTFRDLLDWAVVHEEGTDTVRAIRYVPARLGMLDHDIATLPADMRFFETTVAGQGYALVSRARNMKSNGRRADSRIRSALRRFLQSKALLPPPTPAHRQRYTQLMALIEAEEGVPGSGALWNTGRHRSLAILRARANCAPEALTQAEIDRIGREISADDRKSLRKTVAFVNALKGVSNTLPAIREFLPEIDLMPPAGSARARRMDWDALPAPFRASFEALADACLADSEDLADRMLARIEAGEDPEAVAAEADIQALQEGRDIGKPTAARNGYRQAVTWLVRAWEDSGRDAQHLKDVRELFDLEIVKAAIAQQLARSDSGADLKAGLESTTLKTRLTRLITLARHGFEDAGLTAVITLLKTKHYDAPRTKRKASKSSAVIMEVDRIAGKLRQCPDLASVWANAPTRIAETAQRALDAAVSSKKEAREVTALRLFAGAAAYALQMSRPLRTTCLRHTRIASSGEAHANLLRTSPNETLLTFRFAPWEIKNDAWVNVDVVGADAEILRAWLDHGRPRLIDLQGLDPDNIYLFPGNALPSQDEGDPVVLLRGSYSPSAFLDLWRDASEALGVHETPHRMRHVVALLCLALRPGDHAFTSSILGILESTARKHYGRDDGQAAAREARAAILAEHPDLFKTLTRRLRDAR</sequence>
<evidence type="ECO:0000313" key="3">
    <source>
        <dbReference type="Proteomes" id="UP000182932"/>
    </source>
</evidence>
<dbReference type="AlphaFoldDB" id="A0A975WF77"/>
<gene>
    <name evidence="2" type="ORF">SAMN04487940_13242</name>
</gene>
<dbReference type="GO" id="GO:0006310">
    <property type="term" value="P:DNA recombination"/>
    <property type="evidence" value="ECO:0007669"/>
    <property type="project" value="UniProtKB-KW"/>
</dbReference>
<keyword evidence="3" id="KW-1185">Reference proteome</keyword>
<accession>A0A975WF77</accession>
<dbReference type="InterPro" id="IPR013762">
    <property type="entry name" value="Integrase-like_cat_sf"/>
</dbReference>
<dbReference type="GeneID" id="80821051"/>
<organism evidence="2 3">
    <name type="scientific">Marinovum algicola</name>
    <dbReference type="NCBI Taxonomy" id="42444"/>
    <lineage>
        <taxon>Bacteria</taxon>
        <taxon>Pseudomonadati</taxon>
        <taxon>Pseudomonadota</taxon>
        <taxon>Alphaproteobacteria</taxon>
        <taxon>Rhodobacterales</taxon>
        <taxon>Roseobacteraceae</taxon>
        <taxon>Marinovum</taxon>
    </lineage>
</organism>
<keyword evidence="1" id="KW-0233">DNA recombination</keyword>
<reference evidence="2 3" key="1">
    <citation type="submission" date="2016-10" db="EMBL/GenBank/DDBJ databases">
        <authorList>
            <person name="Varghese N."/>
            <person name="Submissions S."/>
        </authorList>
    </citation>
    <scope>NUCLEOTIDE SEQUENCE [LARGE SCALE GENOMIC DNA]</scope>
    <source>
        <strain evidence="2 3">FF3</strain>
    </source>
</reference>
<proteinExistence type="predicted"/>
<dbReference type="SUPFAM" id="SSF56349">
    <property type="entry name" value="DNA breaking-rejoining enzymes"/>
    <property type="match status" value="1"/>
</dbReference>